<reference evidence="2" key="1">
    <citation type="journal article" date="2010" name="Science">
        <title>Plasticity of animal genome architecture unmasked by rapid evolution of a pelagic tunicate.</title>
        <authorList>
            <person name="Denoeud F."/>
            <person name="Henriet S."/>
            <person name="Mungpakdee S."/>
            <person name="Aury J.M."/>
            <person name="Da Silva C."/>
            <person name="Brinkmann H."/>
            <person name="Mikhaleva J."/>
            <person name="Olsen L.C."/>
            <person name="Jubin C."/>
            <person name="Canestro C."/>
            <person name="Bouquet J.M."/>
            <person name="Danks G."/>
            <person name="Poulain J."/>
            <person name="Campsteijn C."/>
            <person name="Adamski M."/>
            <person name="Cross I."/>
            <person name="Yadetie F."/>
            <person name="Muffato M."/>
            <person name="Louis A."/>
            <person name="Butcher S."/>
            <person name="Tsagkogeorga G."/>
            <person name="Konrad A."/>
            <person name="Singh S."/>
            <person name="Jensen M.F."/>
            <person name="Cong E.H."/>
            <person name="Eikeseth-Otteraa H."/>
            <person name="Noel B."/>
            <person name="Anthouard V."/>
            <person name="Porcel B.M."/>
            <person name="Kachouri-Lafond R."/>
            <person name="Nishino A."/>
            <person name="Ugolini M."/>
            <person name="Chourrout P."/>
            <person name="Nishida H."/>
            <person name="Aasland R."/>
            <person name="Huzurbazar S."/>
            <person name="Westhof E."/>
            <person name="Delsuc F."/>
            <person name="Lehrach H."/>
            <person name="Reinhardt R."/>
            <person name="Weissenbach J."/>
            <person name="Roy S.W."/>
            <person name="Artiguenave F."/>
            <person name="Postlethwait J.H."/>
            <person name="Manak J.R."/>
            <person name="Thompson E.M."/>
            <person name="Jaillon O."/>
            <person name="Du Pasquier L."/>
            <person name="Boudinot P."/>
            <person name="Liberles D.A."/>
            <person name="Volff J.N."/>
            <person name="Philippe H."/>
            <person name="Lenhard B."/>
            <person name="Roest Crollius H."/>
            <person name="Wincker P."/>
            <person name="Chourrout D."/>
        </authorList>
    </citation>
    <scope>NUCLEOTIDE SEQUENCE [LARGE SCALE GENOMIC DNA]</scope>
</reference>
<feature type="transmembrane region" description="Helical" evidence="1">
    <location>
        <begin position="173"/>
        <end position="192"/>
    </location>
</feature>
<proteinExistence type="predicted"/>
<protein>
    <submittedName>
        <fullName evidence="2">Uncharacterized protein</fullName>
    </submittedName>
</protein>
<name>E4WXV4_OIKDI</name>
<feature type="transmembrane region" description="Helical" evidence="1">
    <location>
        <begin position="198"/>
        <end position="217"/>
    </location>
</feature>
<feature type="transmembrane region" description="Helical" evidence="1">
    <location>
        <begin position="23"/>
        <end position="41"/>
    </location>
</feature>
<evidence type="ECO:0000313" key="3">
    <source>
        <dbReference type="Proteomes" id="UP000001307"/>
    </source>
</evidence>
<organism evidence="2">
    <name type="scientific">Oikopleura dioica</name>
    <name type="common">Tunicate</name>
    <dbReference type="NCBI Taxonomy" id="34765"/>
    <lineage>
        <taxon>Eukaryota</taxon>
        <taxon>Metazoa</taxon>
        <taxon>Chordata</taxon>
        <taxon>Tunicata</taxon>
        <taxon>Appendicularia</taxon>
        <taxon>Copelata</taxon>
        <taxon>Oikopleuridae</taxon>
        <taxon>Oikopleura</taxon>
    </lineage>
</organism>
<feature type="transmembrane region" description="Helical" evidence="1">
    <location>
        <begin position="94"/>
        <end position="114"/>
    </location>
</feature>
<dbReference type="OrthoDB" id="10372903at2759"/>
<gene>
    <name evidence="2" type="ORF">GSOID_T00011749001</name>
</gene>
<dbReference type="Proteomes" id="UP000001307">
    <property type="component" value="Unassembled WGS sequence"/>
</dbReference>
<dbReference type="EMBL" id="FN653018">
    <property type="protein sequence ID" value="CBY22198.1"/>
    <property type="molecule type" value="Genomic_DNA"/>
</dbReference>
<evidence type="ECO:0000313" key="2">
    <source>
        <dbReference type="EMBL" id="CBY22198.1"/>
    </source>
</evidence>
<feature type="transmembrane region" description="Helical" evidence="1">
    <location>
        <begin position="145"/>
        <end position="166"/>
    </location>
</feature>
<dbReference type="InterPro" id="IPR036259">
    <property type="entry name" value="MFS_trans_sf"/>
</dbReference>
<keyword evidence="3" id="KW-1185">Reference proteome</keyword>
<feature type="transmembrane region" description="Helical" evidence="1">
    <location>
        <begin position="229"/>
        <end position="254"/>
    </location>
</feature>
<dbReference type="InParanoid" id="E4WXV4"/>
<sequence length="325" mass="37006">MGNDVSDFQERSENVISFYVPRIFYLWCVIYALSSIPKFLFFTPWRIPKGLPQGYCLLKNTWIRSCRDETENADTSIKQNQLQETLKIFKSVKIYLLFIGYGFFMLRLQSQIAWMSGGWPEWVKRGEANVTQEEIEDFNTSINRLYSVSGISLILLNVIPGCILDYSKNRSKTVGIGIFKGYCILIAIAFVFNTAASIMQGFQNTSIAYASIFMNLLGKSFGISWSPAWLYIFSPVMYGSVVGFFTLIGVLVGLINQPMFNYCKENDDFATMNFIQAGLGITILLLPIVLKMKNKEEKESRLSIEKSALHNDGFDDIETKSETEM</sequence>
<dbReference type="AlphaFoldDB" id="E4WXV4"/>
<dbReference type="SUPFAM" id="SSF103473">
    <property type="entry name" value="MFS general substrate transporter"/>
    <property type="match status" value="1"/>
</dbReference>
<feature type="transmembrane region" description="Helical" evidence="1">
    <location>
        <begin position="274"/>
        <end position="292"/>
    </location>
</feature>
<keyword evidence="1" id="KW-0472">Membrane</keyword>
<keyword evidence="1" id="KW-0812">Transmembrane</keyword>
<evidence type="ECO:0000256" key="1">
    <source>
        <dbReference type="SAM" id="Phobius"/>
    </source>
</evidence>
<keyword evidence="1" id="KW-1133">Transmembrane helix</keyword>
<accession>E4WXV4</accession>